<comment type="caution">
    <text evidence="2">The sequence shown here is derived from an EMBL/GenBank/DDBJ whole genome shotgun (WGS) entry which is preliminary data.</text>
</comment>
<organism evidence="2 3">
    <name type="scientific">Chiloscyllium punctatum</name>
    <name type="common">Brownbanded bambooshark</name>
    <name type="synonym">Hemiscyllium punctatum</name>
    <dbReference type="NCBI Taxonomy" id="137246"/>
    <lineage>
        <taxon>Eukaryota</taxon>
        <taxon>Metazoa</taxon>
        <taxon>Chordata</taxon>
        <taxon>Craniata</taxon>
        <taxon>Vertebrata</taxon>
        <taxon>Chondrichthyes</taxon>
        <taxon>Elasmobranchii</taxon>
        <taxon>Galeomorphii</taxon>
        <taxon>Galeoidea</taxon>
        <taxon>Orectolobiformes</taxon>
        <taxon>Hemiscylliidae</taxon>
        <taxon>Chiloscyllium</taxon>
    </lineage>
</organism>
<reference evidence="2 3" key="1">
    <citation type="journal article" date="2018" name="Nat. Ecol. Evol.">
        <title>Shark genomes provide insights into elasmobranch evolution and the origin of vertebrates.</title>
        <authorList>
            <person name="Hara Y"/>
            <person name="Yamaguchi K"/>
            <person name="Onimaru K"/>
            <person name="Kadota M"/>
            <person name="Koyanagi M"/>
            <person name="Keeley SD"/>
            <person name="Tatsumi K"/>
            <person name="Tanaka K"/>
            <person name="Motone F"/>
            <person name="Kageyama Y"/>
            <person name="Nozu R"/>
            <person name="Adachi N"/>
            <person name="Nishimura O"/>
            <person name="Nakagawa R"/>
            <person name="Tanegashima C"/>
            <person name="Kiyatake I"/>
            <person name="Matsumoto R"/>
            <person name="Murakumo K"/>
            <person name="Nishida K"/>
            <person name="Terakita A"/>
            <person name="Kuratani S"/>
            <person name="Sato K"/>
            <person name="Hyodo S Kuraku.S."/>
        </authorList>
    </citation>
    <scope>NUCLEOTIDE SEQUENCE [LARGE SCALE GENOMIC DNA]</scope>
</reference>
<name>A0A401SXG5_CHIPU</name>
<dbReference type="AlphaFoldDB" id="A0A401SXG5"/>
<keyword evidence="3" id="KW-1185">Reference proteome</keyword>
<proteinExistence type="predicted"/>
<feature type="compositionally biased region" description="Pro residues" evidence="1">
    <location>
        <begin position="71"/>
        <end position="83"/>
    </location>
</feature>
<evidence type="ECO:0000313" key="2">
    <source>
        <dbReference type="EMBL" id="GCC35078.1"/>
    </source>
</evidence>
<protein>
    <submittedName>
        <fullName evidence="2">Uncharacterized protein</fullName>
    </submittedName>
</protein>
<dbReference type="Proteomes" id="UP000287033">
    <property type="component" value="Unassembled WGS sequence"/>
</dbReference>
<evidence type="ECO:0000256" key="1">
    <source>
        <dbReference type="SAM" id="MobiDB-lite"/>
    </source>
</evidence>
<feature type="region of interest" description="Disordered" evidence="1">
    <location>
        <begin position="1"/>
        <end position="161"/>
    </location>
</feature>
<dbReference type="OrthoDB" id="9909258at2759"/>
<sequence>MAPWSPPRKVAWGNRETKDWSRPGPGPESWVQSPAPAPAPAAAPAPDRRRRSVAAPENRRLPQASCAQLPPIAPNRLPAPAPALAPGRRRHSLPCPGPGPGKENLPLLPENRRKIRRNSQGDGLAPGGTARVAARCPEKLQPAGGNKAKSEELSEEDCDSCSSADEEEFTTERIIDWLIGVNACLYRGARLGDWKDTLASLSEQDTSIKIVYQQD</sequence>
<dbReference type="EMBL" id="BEZZ01000661">
    <property type="protein sequence ID" value="GCC35078.1"/>
    <property type="molecule type" value="Genomic_DNA"/>
</dbReference>
<evidence type="ECO:0000313" key="3">
    <source>
        <dbReference type="Proteomes" id="UP000287033"/>
    </source>
</evidence>
<accession>A0A401SXG5</accession>
<gene>
    <name evidence="2" type="ORF">chiPu_0013558</name>
</gene>